<feature type="chain" id="PRO_5002523420" description="BOS complex subunit TMEM147" evidence="13">
    <location>
        <begin position="20"/>
        <end position="255"/>
    </location>
</feature>
<evidence type="ECO:0000256" key="7">
    <source>
        <dbReference type="ARBA" id="ARBA00023136"/>
    </source>
</evidence>
<dbReference type="GO" id="GO:0005886">
    <property type="term" value="C:plasma membrane"/>
    <property type="evidence" value="ECO:0007669"/>
    <property type="project" value="UniProtKB-SubCell"/>
</dbReference>
<comment type="similarity">
    <text evidence="8">Belongs to the TMEM147 family.</text>
</comment>
<feature type="transmembrane region" description="Helical" evidence="12">
    <location>
        <begin position="167"/>
        <end position="185"/>
    </location>
</feature>
<keyword evidence="6 12" id="KW-1133">Transmembrane helix</keyword>
<keyword evidence="7 12" id="KW-0472">Membrane</keyword>
<evidence type="ECO:0000256" key="2">
    <source>
        <dbReference type="ARBA" id="ARBA00004651"/>
    </source>
</evidence>
<evidence type="ECO:0000256" key="1">
    <source>
        <dbReference type="ARBA" id="ARBA00004477"/>
    </source>
</evidence>
<sequence length="255" mass="27628">MTLLHFFASSVCCFGPIYAVYKATEVSDQAGTLWLIALSATSYLFTQLLRSLVVASLVPATCHLYFVCEAFTQILWGVMEVIGLYFVVHHRTAMTFDADSRLLSIGLGWSFAHSLFTNLLPIISSARTVAFHWKFLYGALSANVSSASLVALTVLVFLATRRKQPRPAATTPAVLAATLLLFPYVSSRLLLGSTPSTAPAETPAWWVQLVLQAIVAASVGFFTLQLYRSRAAKGTGSQSASTSQQGHGSTQPKRE</sequence>
<feature type="region of interest" description="Disordered" evidence="11">
    <location>
        <begin position="234"/>
        <end position="255"/>
    </location>
</feature>
<evidence type="ECO:0000256" key="3">
    <source>
        <dbReference type="ARBA" id="ARBA00022475"/>
    </source>
</evidence>
<feature type="signal peptide" evidence="13">
    <location>
        <begin position="1"/>
        <end position="19"/>
    </location>
</feature>
<keyword evidence="13" id="KW-0732">Signal</keyword>
<evidence type="ECO:0000256" key="5">
    <source>
        <dbReference type="ARBA" id="ARBA00022824"/>
    </source>
</evidence>
<dbReference type="PANTHER" id="PTHR12869:SF0">
    <property type="entry name" value="BOS COMPLEX SUBUNIT TMEM147"/>
    <property type="match status" value="1"/>
</dbReference>
<evidence type="ECO:0000256" key="12">
    <source>
        <dbReference type="SAM" id="Phobius"/>
    </source>
</evidence>
<evidence type="ECO:0000256" key="9">
    <source>
        <dbReference type="ARBA" id="ARBA00034846"/>
    </source>
</evidence>
<dbReference type="Pfam" id="PF09767">
    <property type="entry name" value="DUF2053"/>
    <property type="match status" value="1"/>
</dbReference>
<feature type="transmembrane region" description="Helical" evidence="12">
    <location>
        <begin position="102"/>
        <end position="123"/>
    </location>
</feature>
<dbReference type="GO" id="GO:0005789">
    <property type="term" value="C:endoplasmic reticulum membrane"/>
    <property type="evidence" value="ECO:0007669"/>
    <property type="project" value="UniProtKB-SubCell"/>
</dbReference>
<organism evidence="14">
    <name type="scientific">Neospora caninum (strain Liverpool)</name>
    <dbReference type="NCBI Taxonomy" id="572307"/>
    <lineage>
        <taxon>Eukaryota</taxon>
        <taxon>Sar</taxon>
        <taxon>Alveolata</taxon>
        <taxon>Apicomplexa</taxon>
        <taxon>Conoidasida</taxon>
        <taxon>Coccidia</taxon>
        <taxon>Eucoccidiorida</taxon>
        <taxon>Eimeriorina</taxon>
        <taxon>Sarcocystidae</taxon>
        <taxon>Neospora</taxon>
    </lineage>
</organism>
<evidence type="ECO:0000256" key="13">
    <source>
        <dbReference type="SAM" id="SignalP"/>
    </source>
</evidence>
<reference evidence="14" key="1">
    <citation type="journal article" date="2015" name="PLoS ONE">
        <title>Comprehensive Evaluation of Toxoplasma gondii VEG and Neospora caninum LIV Genomes with Tachyzoite Stage Transcriptome and Proteome Defines Novel Transcript Features.</title>
        <authorList>
            <person name="Ramaprasad A."/>
            <person name="Mourier T."/>
            <person name="Naeem R."/>
            <person name="Malas T.B."/>
            <person name="Moussa E."/>
            <person name="Panigrahi A."/>
            <person name="Vermont S.J."/>
            <person name="Otto T.D."/>
            <person name="Wastling J."/>
            <person name="Pain A."/>
        </authorList>
    </citation>
    <scope>NUCLEOTIDE SEQUENCE</scope>
    <source>
        <strain evidence="14">Liverpool</strain>
    </source>
</reference>
<evidence type="ECO:0000256" key="4">
    <source>
        <dbReference type="ARBA" id="ARBA00022692"/>
    </source>
</evidence>
<dbReference type="EMBL" id="LN714485">
    <property type="protein sequence ID" value="CEL68938.1"/>
    <property type="molecule type" value="Genomic_DNA"/>
</dbReference>
<feature type="transmembrane region" description="Helical" evidence="12">
    <location>
        <begin position="205"/>
        <end position="227"/>
    </location>
</feature>
<gene>
    <name evidence="14" type="ORF">BN1204_046670</name>
</gene>
<evidence type="ECO:0000256" key="8">
    <source>
        <dbReference type="ARBA" id="ARBA00034739"/>
    </source>
</evidence>
<dbReference type="PANTHER" id="PTHR12869">
    <property type="entry name" value="SMALL SEVEN TRANSMEMBRANE DOMAIN-CONTAINING PROTEIN"/>
    <property type="match status" value="1"/>
</dbReference>
<feature type="transmembrane region" description="Helical" evidence="12">
    <location>
        <begin position="29"/>
        <end position="45"/>
    </location>
</feature>
<keyword evidence="4 12" id="KW-0812">Transmembrane</keyword>
<feature type="transmembrane region" description="Helical" evidence="12">
    <location>
        <begin position="135"/>
        <end position="160"/>
    </location>
</feature>
<proteinExistence type="inferred from homology"/>
<dbReference type="InterPro" id="IPR019164">
    <property type="entry name" value="TMEM147"/>
</dbReference>
<protein>
    <recommendedName>
        <fullName evidence="9">BOS complex subunit TMEM147</fullName>
    </recommendedName>
    <alternativeName>
        <fullName evidence="10">Transmembrane protein 147</fullName>
    </alternativeName>
</protein>
<evidence type="ECO:0000256" key="11">
    <source>
        <dbReference type="SAM" id="MobiDB-lite"/>
    </source>
</evidence>
<evidence type="ECO:0000313" key="14">
    <source>
        <dbReference type="EMBL" id="CEL68938.1"/>
    </source>
</evidence>
<keyword evidence="5" id="KW-0256">Endoplasmic reticulum</keyword>
<name>A0A0F7UGE1_NEOCL</name>
<evidence type="ECO:0000256" key="6">
    <source>
        <dbReference type="ARBA" id="ARBA00022989"/>
    </source>
</evidence>
<evidence type="ECO:0000256" key="10">
    <source>
        <dbReference type="ARBA" id="ARBA00034899"/>
    </source>
</evidence>
<dbReference type="AlphaFoldDB" id="A0A0F7UGE1"/>
<comment type="subcellular location">
    <subcellularLocation>
        <location evidence="2">Cell membrane</location>
        <topology evidence="2">Multi-pass membrane protein</topology>
    </subcellularLocation>
    <subcellularLocation>
        <location evidence="1">Endoplasmic reticulum membrane</location>
        <topology evidence="1">Multi-pass membrane protein</topology>
    </subcellularLocation>
</comment>
<keyword evidence="3" id="KW-1003">Cell membrane</keyword>
<accession>A0A0F7UGE1</accession>
<feature type="transmembrane region" description="Helical" evidence="12">
    <location>
        <begin position="73"/>
        <end position="90"/>
    </location>
</feature>